<dbReference type="InterPro" id="IPR029058">
    <property type="entry name" value="AB_hydrolase_fold"/>
</dbReference>
<sequence>MKSKLTMKRKSKLLLLTLLCSLFAFSSVSQAVGNEGTQPFGETAEAASFTAVATAKASKPDTVQFPALTGPYQVGTETFHWIDKSRPETFTATQKDHRELMIQVWYPTKATNATHKRQLFSDDPQTHAKAFESYAQIPASLSMPIFLSTTHSLIKAPIVENKQKYPVLIFSHGFGARNDSYRFLVEPLASQGYIVVSVQHTYNSFLTQFPTGKVAPFIGSEMDSTSYMDQLITNVWVKDIQFVLDRLEQLSQKYSYPIWKQLDLKRIGMLGHSFGGATAAQVMLVDSRVKAGLNMDGSFYGKVIPDTGIPGPFLFMGAADADGLANFENIDPKELAAEHGTSVEKIKEMMEHSITRYKQALRHSYSLSFKHTKHETFCDFPLALEAASTKDAASSLKSVSRQHRIINEYTLDFFDHFLKGKPINLLDENKDKYEDVTVKIGEGMKED</sequence>
<feature type="signal peptide" evidence="4">
    <location>
        <begin position="1"/>
        <end position="31"/>
    </location>
</feature>
<keyword evidence="2" id="KW-0442">Lipid degradation</keyword>
<protein>
    <recommendedName>
        <fullName evidence="7">Acetylhydrolase</fullName>
    </recommendedName>
</protein>
<keyword evidence="6" id="KW-1185">Reference proteome</keyword>
<dbReference type="Gene3D" id="3.40.50.1820">
    <property type="entry name" value="alpha/beta hydrolase"/>
    <property type="match status" value="1"/>
</dbReference>
<name>A0A559IWR7_9BACL</name>
<dbReference type="AlphaFoldDB" id="A0A559IWR7"/>
<dbReference type="RefSeq" id="WP_144987180.1">
    <property type="nucleotide sequence ID" value="NZ_VNJK01000001.1"/>
</dbReference>
<dbReference type="GO" id="GO:0003847">
    <property type="term" value="F:1-alkyl-2-acetylglycerophosphocholine esterase activity"/>
    <property type="evidence" value="ECO:0007669"/>
    <property type="project" value="TreeGrafter"/>
</dbReference>
<proteinExistence type="predicted"/>
<evidence type="ECO:0008006" key="7">
    <source>
        <dbReference type="Google" id="ProtNLM"/>
    </source>
</evidence>
<dbReference type="SUPFAM" id="SSF53474">
    <property type="entry name" value="alpha/beta-Hydrolases"/>
    <property type="match status" value="1"/>
</dbReference>
<dbReference type="EMBL" id="VNJK01000001">
    <property type="protein sequence ID" value="TVX92075.1"/>
    <property type="molecule type" value="Genomic_DNA"/>
</dbReference>
<feature type="chain" id="PRO_5022166071" description="Acetylhydrolase" evidence="4">
    <location>
        <begin position="32"/>
        <end position="447"/>
    </location>
</feature>
<gene>
    <name evidence="5" type="ORF">FPZ44_02790</name>
</gene>
<dbReference type="PANTHER" id="PTHR10272">
    <property type="entry name" value="PLATELET-ACTIVATING FACTOR ACETYLHYDROLASE"/>
    <property type="match status" value="1"/>
</dbReference>
<evidence type="ECO:0000256" key="1">
    <source>
        <dbReference type="ARBA" id="ARBA00022801"/>
    </source>
</evidence>
<keyword evidence="3" id="KW-0443">Lipid metabolism</keyword>
<dbReference type="GO" id="GO:0016042">
    <property type="term" value="P:lipid catabolic process"/>
    <property type="evidence" value="ECO:0007669"/>
    <property type="project" value="UniProtKB-KW"/>
</dbReference>
<keyword evidence="1" id="KW-0378">Hydrolase</keyword>
<reference evidence="5 6" key="1">
    <citation type="submission" date="2019-07" db="EMBL/GenBank/DDBJ databases">
        <authorList>
            <person name="Kim J."/>
        </authorList>
    </citation>
    <scope>NUCLEOTIDE SEQUENCE [LARGE SCALE GENOMIC DNA]</scope>
    <source>
        <strain evidence="5 6">N4</strain>
    </source>
</reference>
<evidence type="ECO:0000313" key="6">
    <source>
        <dbReference type="Proteomes" id="UP000318102"/>
    </source>
</evidence>
<evidence type="ECO:0000256" key="2">
    <source>
        <dbReference type="ARBA" id="ARBA00022963"/>
    </source>
</evidence>
<dbReference type="OrthoDB" id="9814760at2"/>
<evidence type="ECO:0000256" key="4">
    <source>
        <dbReference type="SAM" id="SignalP"/>
    </source>
</evidence>
<accession>A0A559IWR7</accession>
<organism evidence="5 6">
    <name type="scientific">Paenibacillus agilis</name>
    <dbReference type="NCBI Taxonomy" id="3020863"/>
    <lineage>
        <taxon>Bacteria</taxon>
        <taxon>Bacillati</taxon>
        <taxon>Bacillota</taxon>
        <taxon>Bacilli</taxon>
        <taxon>Bacillales</taxon>
        <taxon>Paenibacillaceae</taxon>
        <taxon>Paenibacillus</taxon>
    </lineage>
</organism>
<comment type="caution">
    <text evidence="5">The sequence shown here is derived from an EMBL/GenBank/DDBJ whole genome shotgun (WGS) entry which is preliminary data.</text>
</comment>
<dbReference type="Proteomes" id="UP000318102">
    <property type="component" value="Unassembled WGS sequence"/>
</dbReference>
<dbReference type="PANTHER" id="PTHR10272:SF0">
    <property type="entry name" value="PLATELET-ACTIVATING FACTOR ACETYLHYDROLASE"/>
    <property type="match status" value="1"/>
</dbReference>
<evidence type="ECO:0000313" key="5">
    <source>
        <dbReference type="EMBL" id="TVX92075.1"/>
    </source>
</evidence>
<keyword evidence="4" id="KW-0732">Signal</keyword>
<dbReference type="Pfam" id="PF03403">
    <property type="entry name" value="PAF-AH_p_II"/>
    <property type="match status" value="2"/>
</dbReference>
<evidence type="ECO:0000256" key="3">
    <source>
        <dbReference type="ARBA" id="ARBA00023098"/>
    </source>
</evidence>